<feature type="signal peptide" evidence="3">
    <location>
        <begin position="1"/>
        <end position="39"/>
    </location>
</feature>
<evidence type="ECO:0000313" key="4">
    <source>
        <dbReference type="EnsemblMetazoa" id="XP_019773279.1"/>
    </source>
</evidence>
<feature type="chain" id="PRO_5044017702" description="Cuticle protein 7" evidence="3">
    <location>
        <begin position="40"/>
        <end position="146"/>
    </location>
</feature>
<dbReference type="KEGG" id="dpa:109546670"/>
<organism evidence="4 5">
    <name type="scientific">Dendroctonus ponderosae</name>
    <name type="common">Mountain pine beetle</name>
    <dbReference type="NCBI Taxonomy" id="77166"/>
    <lineage>
        <taxon>Eukaryota</taxon>
        <taxon>Metazoa</taxon>
        <taxon>Ecdysozoa</taxon>
        <taxon>Arthropoda</taxon>
        <taxon>Hexapoda</taxon>
        <taxon>Insecta</taxon>
        <taxon>Pterygota</taxon>
        <taxon>Neoptera</taxon>
        <taxon>Endopterygota</taxon>
        <taxon>Coleoptera</taxon>
        <taxon>Polyphaga</taxon>
        <taxon>Cucujiformia</taxon>
        <taxon>Curculionidae</taxon>
        <taxon>Scolytinae</taxon>
        <taxon>Dendroctonus</taxon>
    </lineage>
</organism>
<sequence length="146" mass="16801">MVTCYSLWCGLFAVQKTMHNLIFLVAVWKLLSFLHCVGAEENSYAFEYVINSGGVLSQQTEHGHNDIVAGYYSFLQPDGKIRVVRYKADPERGFRVYVKYRRLSQAVLGPLRFPKDFQHPVVFAKPAVVLPTHLGTRGYKQKHFYK</sequence>
<dbReference type="RefSeq" id="XP_019773279.1">
    <property type="nucleotide sequence ID" value="XM_019917720.2"/>
</dbReference>
<evidence type="ECO:0000256" key="2">
    <source>
        <dbReference type="PROSITE-ProRule" id="PRU00497"/>
    </source>
</evidence>
<evidence type="ECO:0008006" key="6">
    <source>
        <dbReference type="Google" id="ProtNLM"/>
    </source>
</evidence>
<dbReference type="PRINTS" id="PR00947">
    <property type="entry name" value="CUTICLE"/>
</dbReference>
<dbReference type="EnsemblMetazoa" id="XM_019917720.1">
    <property type="protein sequence ID" value="XP_019773279.1"/>
    <property type="gene ID" value="LOC109546670"/>
</dbReference>
<proteinExistence type="predicted"/>
<dbReference type="AlphaFoldDB" id="A0AAR5QJ72"/>
<dbReference type="PROSITE" id="PS00233">
    <property type="entry name" value="CHIT_BIND_RR_1"/>
    <property type="match status" value="1"/>
</dbReference>
<protein>
    <recommendedName>
        <fullName evidence="6">Cuticle protein 7</fullName>
    </recommendedName>
</protein>
<evidence type="ECO:0000256" key="1">
    <source>
        <dbReference type="ARBA" id="ARBA00022460"/>
    </source>
</evidence>
<keyword evidence="5" id="KW-1185">Reference proteome</keyword>
<name>A0AAR5QJ72_DENPD</name>
<dbReference type="GO" id="GO:0031012">
    <property type="term" value="C:extracellular matrix"/>
    <property type="evidence" value="ECO:0007669"/>
    <property type="project" value="TreeGrafter"/>
</dbReference>
<keyword evidence="3" id="KW-0732">Signal</keyword>
<dbReference type="Pfam" id="PF00379">
    <property type="entry name" value="Chitin_bind_4"/>
    <property type="match status" value="1"/>
</dbReference>
<dbReference type="PANTHER" id="PTHR12236:SF95">
    <property type="entry name" value="CUTICULAR PROTEIN 76BD, ISOFORM C-RELATED"/>
    <property type="match status" value="1"/>
</dbReference>
<dbReference type="Proteomes" id="UP000019118">
    <property type="component" value="Unassembled WGS sequence"/>
</dbReference>
<dbReference type="GO" id="GO:0005615">
    <property type="term" value="C:extracellular space"/>
    <property type="evidence" value="ECO:0007669"/>
    <property type="project" value="TreeGrafter"/>
</dbReference>
<dbReference type="InterPro" id="IPR051217">
    <property type="entry name" value="Insect_Cuticle_Struc_Prot"/>
</dbReference>
<dbReference type="PANTHER" id="PTHR12236">
    <property type="entry name" value="STRUCTURAL CONTITUENT OF CUTICLE"/>
    <property type="match status" value="1"/>
</dbReference>
<dbReference type="PROSITE" id="PS51155">
    <property type="entry name" value="CHIT_BIND_RR_2"/>
    <property type="match status" value="1"/>
</dbReference>
<evidence type="ECO:0000313" key="5">
    <source>
        <dbReference type="Proteomes" id="UP000019118"/>
    </source>
</evidence>
<dbReference type="GeneID" id="109546670"/>
<accession>A0AAR5QJ72</accession>
<evidence type="ECO:0000256" key="3">
    <source>
        <dbReference type="SAM" id="SignalP"/>
    </source>
</evidence>
<dbReference type="GO" id="GO:0042302">
    <property type="term" value="F:structural constituent of cuticle"/>
    <property type="evidence" value="ECO:0007669"/>
    <property type="project" value="UniProtKB-UniRule"/>
</dbReference>
<reference evidence="4" key="2">
    <citation type="submission" date="2024-08" db="UniProtKB">
        <authorList>
            <consortium name="EnsemblMetazoa"/>
        </authorList>
    </citation>
    <scope>IDENTIFICATION</scope>
</reference>
<keyword evidence="1 2" id="KW-0193">Cuticle</keyword>
<reference evidence="5" key="1">
    <citation type="journal article" date="2013" name="Genome Biol.">
        <title>Draft genome of the mountain pine beetle, Dendroctonus ponderosae Hopkins, a major forest pest.</title>
        <authorList>
            <person name="Keeling C.I."/>
            <person name="Yuen M.M."/>
            <person name="Liao N.Y."/>
            <person name="Docking T.R."/>
            <person name="Chan S.K."/>
            <person name="Taylor G.A."/>
            <person name="Palmquist D.L."/>
            <person name="Jackman S.D."/>
            <person name="Nguyen A."/>
            <person name="Li M."/>
            <person name="Henderson H."/>
            <person name="Janes J.K."/>
            <person name="Zhao Y."/>
            <person name="Pandoh P."/>
            <person name="Moore R."/>
            <person name="Sperling F.A."/>
            <person name="Huber D.P."/>
            <person name="Birol I."/>
            <person name="Jones S.J."/>
            <person name="Bohlmann J."/>
        </authorList>
    </citation>
    <scope>NUCLEOTIDE SEQUENCE</scope>
</reference>
<dbReference type="InterPro" id="IPR031311">
    <property type="entry name" value="CHIT_BIND_RR_consensus"/>
</dbReference>
<dbReference type="InterPro" id="IPR000618">
    <property type="entry name" value="Insect_cuticle"/>
</dbReference>